<dbReference type="Gene3D" id="3.30.360.10">
    <property type="entry name" value="Dihydrodipicolinate Reductase, domain 2"/>
    <property type="match status" value="1"/>
</dbReference>
<dbReference type="NCBIfam" id="NF003251">
    <property type="entry name" value="PRK04207.1"/>
    <property type="match status" value="1"/>
</dbReference>
<evidence type="ECO:0000256" key="8">
    <source>
        <dbReference type="ARBA" id="ARBA00048067"/>
    </source>
</evidence>
<evidence type="ECO:0000256" key="4">
    <source>
        <dbReference type="ARBA" id="ARBA00022857"/>
    </source>
</evidence>
<feature type="binding site" evidence="10">
    <location>
        <position position="109"/>
    </location>
    <ligand>
        <name>NAD(+)</name>
        <dbReference type="ChEBI" id="CHEBI:57540"/>
    </ligand>
</feature>
<dbReference type="Pfam" id="PF01113">
    <property type="entry name" value="DapB_N"/>
    <property type="match status" value="1"/>
</dbReference>
<dbReference type="Proteomes" id="UP000000262">
    <property type="component" value="Chromosome"/>
</dbReference>
<dbReference type="Gene3D" id="3.40.50.720">
    <property type="entry name" value="NAD(P)-binding Rossmann-like Domain"/>
    <property type="match status" value="1"/>
</dbReference>
<evidence type="ECO:0000256" key="11">
    <source>
        <dbReference type="PIRSR" id="PIRSR000149-1"/>
    </source>
</evidence>
<dbReference type="OrthoDB" id="295712at2157"/>
<dbReference type="InterPro" id="IPR000846">
    <property type="entry name" value="DapB_N"/>
</dbReference>
<comment type="subunit">
    <text evidence="3 10 12">Homotetramer.</text>
</comment>
<feature type="binding site" evidence="10">
    <location>
        <begin position="193"/>
        <end position="194"/>
    </location>
    <ligand>
        <name>D-glyceraldehyde 3-phosphate</name>
        <dbReference type="ChEBI" id="CHEBI:59776"/>
    </ligand>
</feature>
<dbReference type="UniPathway" id="UPA00109">
    <property type="reaction ID" value="UER00184"/>
</dbReference>
<evidence type="ECO:0000313" key="14">
    <source>
        <dbReference type="EMBL" id="ABU82180.1"/>
    </source>
</evidence>
<proteinExistence type="inferred from homology"/>
<dbReference type="CDD" id="cd18127">
    <property type="entry name" value="GAPDH_II_C"/>
    <property type="match status" value="1"/>
</dbReference>
<dbReference type="Pfam" id="PF02800">
    <property type="entry name" value="Gp_dh_C"/>
    <property type="match status" value="1"/>
</dbReference>
<dbReference type="GO" id="GO:0051287">
    <property type="term" value="F:NAD binding"/>
    <property type="evidence" value="ECO:0007669"/>
    <property type="project" value="UniProtKB-UniRule"/>
</dbReference>
<evidence type="ECO:0000256" key="2">
    <source>
        <dbReference type="ARBA" id="ARBA00007406"/>
    </source>
</evidence>
<sequence>MSVKVAVNGFGTIGKRVAEAVLKQDDMTLVGVTKTKPDYLAMIASRMGSLYVPEDRVEKFQKAGIEVQGTLKDLLEKVDLVVDATPGGVGKEYKPLYEKFGVKAIFQGGEKHEVAGFSFSTLCNYEEAEGKQFARVVSCNTTGLLRLICALRNHFKVKSVRATIIRRGADPAETKKGPINAIVPNPVTLPSHHGVDVRTVLPDLDVQTVAAVVPTTIMHSHVLNVRFEEPVTREDVLKVLEEAPRILVIPSELSGVKDTAKIIELARDVGRKRYDLYELAIYEESVSVEGDELFLMQAVHQESIVTPENVDAIRALTGLVSKEESLKKTDSTLGIVRSFSELIERAASNYGK</sequence>
<dbReference type="GeneID" id="5563038"/>
<feature type="binding site" evidence="10">
    <location>
        <position position="301"/>
    </location>
    <ligand>
        <name>NAD(+)</name>
        <dbReference type="ChEBI" id="CHEBI:57540"/>
    </ligand>
</feature>
<dbReference type="GO" id="GO:0009089">
    <property type="term" value="P:lysine biosynthetic process via diaminopimelate"/>
    <property type="evidence" value="ECO:0007669"/>
    <property type="project" value="InterPro"/>
</dbReference>
<comment type="subcellular location">
    <subcellularLocation>
        <location evidence="10 12">Cytoplasm</location>
    </subcellularLocation>
</comment>
<dbReference type="GO" id="GO:0004365">
    <property type="term" value="F:glyceraldehyde-3-phosphate dehydrogenase (NAD+) (phosphorylating) activity"/>
    <property type="evidence" value="ECO:0007669"/>
    <property type="project" value="UniProtKB-UniRule"/>
</dbReference>
<dbReference type="EC" id="1.2.1.59" evidence="10 12"/>
<dbReference type="STRING" id="453591.Igni_1001"/>
<dbReference type="PROSITE" id="PS00071">
    <property type="entry name" value="GAPDH"/>
    <property type="match status" value="1"/>
</dbReference>
<accession>A8AB78</accession>
<dbReference type="GO" id="GO:0008839">
    <property type="term" value="F:4-hydroxy-tetrahydrodipicolinate reductase"/>
    <property type="evidence" value="ECO:0007669"/>
    <property type="project" value="InterPro"/>
</dbReference>
<dbReference type="CDD" id="cd02278">
    <property type="entry name" value="GAPDH_II_N"/>
    <property type="match status" value="1"/>
</dbReference>
<evidence type="ECO:0000256" key="3">
    <source>
        <dbReference type="ARBA" id="ARBA00011881"/>
    </source>
</evidence>
<evidence type="ECO:0000256" key="12">
    <source>
        <dbReference type="RuleBase" id="RU003388"/>
    </source>
</evidence>
<reference evidence="14 15" key="1">
    <citation type="journal article" date="2008" name="Genome Biol.">
        <title>A genomic analysis of the archaeal system Ignicoccus hospitalis-Nanoarchaeum equitans.</title>
        <authorList>
            <person name="Podar M."/>
            <person name="Anderson I."/>
            <person name="Makarova K.S."/>
            <person name="Elkins J.G."/>
            <person name="Ivanova N."/>
            <person name="Wall M.A."/>
            <person name="Lykidis A."/>
            <person name="Mavromatis K."/>
            <person name="Sun H."/>
            <person name="Hudson M.E."/>
            <person name="Chen W."/>
            <person name="Deciu C."/>
            <person name="Hutchison D."/>
            <person name="Eads J.R."/>
            <person name="Anderson A."/>
            <person name="Fernandes F."/>
            <person name="Szeto E."/>
            <person name="Lapidus A."/>
            <person name="Kyrpides N.C."/>
            <person name="Saier M.H.Jr."/>
            <person name="Richardson P.M."/>
            <person name="Rachel R."/>
            <person name="Huber H."/>
            <person name="Eisen J.A."/>
            <person name="Koonin E.V."/>
            <person name="Keller M."/>
            <person name="Stetter K.O."/>
        </authorList>
    </citation>
    <scope>NUCLEOTIDE SEQUENCE [LARGE SCALE GENOMIC DNA]</scope>
    <source>
        <strain evidence="15">KIN4/I / DSM 18386 / JCM 14125</strain>
    </source>
</reference>
<comment type="catalytic activity">
    <reaction evidence="9 10 12">
        <text>D-glyceraldehyde 3-phosphate + phosphate + NAD(+) = (2R)-3-phospho-glyceroyl phosphate + NADH + H(+)</text>
        <dbReference type="Rhea" id="RHEA:10300"/>
        <dbReference type="ChEBI" id="CHEBI:15378"/>
        <dbReference type="ChEBI" id="CHEBI:43474"/>
        <dbReference type="ChEBI" id="CHEBI:57540"/>
        <dbReference type="ChEBI" id="CHEBI:57604"/>
        <dbReference type="ChEBI" id="CHEBI:57945"/>
        <dbReference type="ChEBI" id="CHEBI:59776"/>
        <dbReference type="EC" id="1.2.1.59"/>
    </reaction>
</comment>
<keyword evidence="5 10" id="KW-0560">Oxidoreductase</keyword>
<dbReference type="KEGG" id="iho:Igni_1001"/>
<evidence type="ECO:0000256" key="9">
    <source>
        <dbReference type="ARBA" id="ARBA00048853"/>
    </source>
</evidence>
<comment type="pathway">
    <text evidence="1 10 12">Carbohydrate degradation; glycolysis; pyruvate from D-glyceraldehyde 3-phosphate: step 1/5.</text>
</comment>
<keyword evidence="4 10" id="KW-0521">NADP</keyword>
<dbReference type="InterPro" id="IPR036291">
    <property type="entry name" value="NAD(P)-bd_dom_sf"/>
</dbReference>
<evidence type="ECO:0000259" key="13">
    <source>
        <dbReference type="SMART" id="SM00846"/>
    </source>
</evidence>
<dbReference type="GO" id="GO:0006096">
    <property type="term" value="P:glycolytic process"/>
    <property type="evidence" value="ECO:0007669"/>
    <property type="project" value="UniProtKB-UniRule"/>
</dbReference>
<dbReference type="SUPFAM" id="SSF55347">
    <property type="entry name" value="Glyceraldehyde-3-phosphate dehydrogenase-like, C-terminal domain"/>
    <property type="match status" value="1"/>
</dbReference>
<dbReference type="HOGENOM" id="CLU_069533_0_0_2"/>
<dbReference type="eggNOG" id="arCOG00493">
    <property type="taxonomic scope" value="Archaea"/>
</dbReference>
<name>A8AB78_IGNH4</name>
<dbReference type="RefSeq" id="WP_012123144.1">
    <property type="nucleotide sequence ID" value="NC_009776.1"/>
</dbReference>
<dbReference type="SMART" id="SM00846">
    <property type="entry name" value="Gp_dh_N"/>
    <property type="match status" value="1"/>
</dbReference>
<feature type="domain" description="Glyceraldehyde 3-phosphate dehydrogenase NAD(P) binding" evidence="13">
    <location>
        <begin position="3"/>
        <end position="139"/>
    </location>
</feature>
<evidence type="ECO:0000256" key="6">
    <source>
        <dbReference type="ARBA" id="ARBA00023027"/>
    </source>
</evidence>
<feature type="active site" description="Nucleophile" evidence="10 11">
    <location>
        <position position="139"/>
    </location>
</feature>
<dbReference type="GO" id="GO:0005737">
    <property type="term" value="C:cytoplasm"/>
    <property type="evidence" value="ECO:0007669"/>
    <property type="project" value="UniProtKB-SubCell"/>
</dbReference>
<dbReference type="InterPro" id="IPR020829">
    <property type="entry name" value="GlycerAld_3-P_DH_cat"/>
</dbReference>
<evidence type="ECO:0000256" key="1">
    <source>
        <dbReference type="ARBA" id="ARBA00004869"/>
    </source>
</evidence>
<keyword evidence="10 12" id="KW-0963">Cytoplasm</keyword>
<dbReference type="PIRSF" id="PIRSF000149">
    <property type="entry name" value="GAP_DH"/>
    <property type="match status" value="1"/>
</dbReference>
<dbReference type="HAMAP" id="MF_00559">
    <property type="entry name" value="G3P_dehdrog_arch"/>
    <property type="match status" value="1"/>
</dbReference>
<protein>
    <recommendedName>
        <fullName evidence="10 12">Glyceraldehyde-3-phosphate dehydrogenase</fullName>
        <shortName evidence="10">GAPDH</shortName>
        <ecNumber evidence="10 12">1.2.1.59</ecNumber>
    </recommendedName>
    <alternativeName>
        <fullName evidence="10">NAD(P)-dependent glyceraldehyde-3-phosphate dehydrogenase</fullName>
    </alternativeName>
</protein>
<evidence type="ECO:0000313" key="15">
    <source>
        <dbReference type="Proteomes" id="UP000000262"/>
    </source>
</evidence>
<dbReference type="EMBL" id="CP000816">
    <property type="protein sequence ID" value="ABU82180.1"/>
    <property type="molecule type" value="Genomic_DNA"/>
</dbReference>
<dbReference type="InterPro" id="IPR020830">
    <property type="entry name" value="GlycerAld_3-P_DH_AS"/>
</dbReference>
<dbReference type="SUPFAM" id="SSF51735">
    <property type="entry name" value="NAD(P)-binding Rossmann-fold domains"/>
    <property type="match status" value="1"/>
</dbReference>
<dbReference type="GO" id="GO:0050661">
    <property type="term" value="F:NADP binding"/>
    <property type="evidence" value="ECO:0007669"/>
    <property type="project" value="UniProtKB-UniRule"/>
</dbReference>
<feature type="binding site" evidence="10">
    <location>
        <begin position="138"/>
        <end position="140"/>
    </location>
    <ligand>
        <name>D-glyceraldehyde 3-phosphate</name>
        <dbReference type="ChEBI" id="CHEBI:59776"/>
    </ligand>
</feature>
<dbReference type="PhylomeDB" id="A8AB78"/>
<comment type="similarity">
    <text evidence="2 10 12">Belongs to the glyceraldehyde-3-phosphate dehydrogenase family.</text>
</comment>
<dbReference type="AlphaFoldDB" id="A8AB78"/>
<dbReference type="NCBIfam" id="TIGR01546">
    <property type="entry name" value="GAPDH-II_archae"/>
    <property type="match status" value="1"/>
</dbReference>
<evidence type="ECO:0000256" key="10">
    <source>
        <dbReference type="HAMAP-Rule" id="MF_00559"/>
    </source>
</evidence>
<gene>
    <name evidence="10" type="primary">gap</name>
    <name evidence="14" type="ordered locus">Igni_1001</name>
</gene>
<comment type="catalytic activity">
    <reaction evidence="8 10 12">
        <text>D-glyceraldehyde 3-phosphate + phosphate + NADP(+) = (2R)-3-phospho-glyceroyl phosphate + NADPH + H(+)</text>
        <dbReference type="Rhea" id="RHEA:10296"/>
        <dbReference type="ChEBI" id="CHEBI:15378"/>
        <dbReference type="ChEBI" id="CHEBI:43474"/>
        <dbReference type="ChEBI" id="CHEBI:57604"/>
        <dbReference type="ChEBI" id="CHEBI:57783"/>
        <dbReference type="ChEBI" id="CHEBI:58349"/>
        <dbReference type="ChEBI" id="CHEBI:59776"/>
        <dbReference type="EC" id="1.2.1.59"/>
    </reaction>
</comment>
<feature type="binding site" evidence="10">
    <location>
        <position position="167"/>
    </location>
    <ligand>
        <name>NAD(+)</name>
        <dbReference type="ChEBI" id="CHEBI:57540"/>
    </ligand>
</feature>
<dbReference type="InterPro" id="IPR006436">
    <property type="entry name" value="Glyceraldehyde-3-P_DH_2_arc"/>
</dbReference>
<organism evidence="14 15">
    <name type="scientific">Ignicoccus hospitalis (strain KIN4/I / DSM 18386 / JCM 14125)</name>
    <dbReference type="NCBI Taxonomy" id="453591"/>
    <lineage>
        <taxon>Archaea</taxon>
        <taxon>Thermoproteota</taxon>
        <taxon>Thermoprotei</taxon>
        <taxon>Desulfurococcales</taxon>
        <taxon>Desulfurococcaceae</taxon>
        <taxon>Ignicoccus</taxon>
    </lineage>
</organism>
<dbReference type="InterPro" id="IPR020828">
    <property type="entry name" value="GlycerAld_3-P_DH_NAD(P)-bd"/>
</dbReference>
<keyword evidence="7 10" id="KW-0324">Glycolysis</keyword>
<keyword evidence="6 10" id="KW-0520">NAD</keyword>
<keyword evidence="15" id="KW-1185">Reference proteome</keyword>
<feature type="binding site" evidence="10">
    <location>
        <begin position="12"/>
        <end position="13"/>
    </location>
    <ligand>
        <name>NAD(+)</name>
        <dbReference type="ChEBI" id="CHEBI:57540"/>
    </ligand>
</feature>
<evidence type="ECO:0000256" key="7">
    <source>
        <dbReference type="ARBA" id="ARBA00023152"/>
    </source>
</evidence>
<dbReference type="GO" id="GO:0047100">
    <property type="term" value="F:glyceraldehyde-3-phosphate dehydrogenase (NADP+) (phosphorylating) activity"/>
    <property type="evidence" value="ECO:0007669"/>
    <property type="project" value="RHEA"/>
</dbReference>
<dbReference type="InterPro" id="IPR020831">
    <property type="entry name" value="GlycerAld/Erythrose_P_DH"/>
</dbReference>
<evidence type="ECO:0000256" key="5">
    <source>
        <dbReference type="ARBA" id="ARBA00023002"/>
    </source>
</evidence>